<dbReference type="InterPro" id="IPR013780">
    <property type="entry name" value="Glyco_hydro_b"/>
</dbReference>
<reference evidence="4 5" key="1">
    <citation type="journal article" date="2023" name="Antonie Van Leeuwenhoek">
        <title>Mesoterricola silvestris gen. nov., sp. nov., Mesoterricola sediminis sp. nov., Geothrix oryzae sp. nov., Geothrix edaphica sp. nov., Geothrix rubra sp. nov., and Geothrix limicola sp. nov., six novel members of Acidobacteriota isolated from soils.</title>
        <authorList>
            <person name="Itoh H."/>
            <person name="Sugisawa Y."/>
            <person name="Mise K."/>
            <person name="Xu Z."/>
            <person name="Kuniyasu M."/>
            <person name="Ushijima N."/>
            <person name="Kawano K."/>
            <person name="Kobayashi E."/>
            <person name="Shiratori Y."/>
            <person name="Masuda Y."/>
            <person name="Senoo K."/>
        </authorList>
    </citation>
    <scope>NUCLEOTIDE SEQUENCE [LARGE SCALE GENOMIC DNA]</scope>
    <source>
        <strain evidence="4 5">Red803</strain>
    </source>
</reference>
<dbReference type="SUPFAM" id="SSF51011">
    <property type="entry name" value="Glycosyl hydrolase domain"/>
    <property type="match status" value="1"/>
</dbReference>
<comment type="caution">
    <text evidence="4">The sequence shown here is derived from an EMBL/GenBank/DDBJ whole genome shotgun (WGS) entry which is preliminary data.</text>
</comment>
<proteinExistence type="inferred from homology"/>
<dbReference type="Gene3D" id="2.60.40.1180">
    <property type="entry name" value="Golgi alpha-mannosidase II"/>
    <property type="match status" value="1"/>
</dbReference>
<dbReference type="SUPFAM" id="SSF51445">
    <property type="entry name" value="(Trans)glycosidases"/>
    <property type="match status" value="1"/>
</dbReference>
<accession>A0ABQ5Q2W8</accession>
<protein>
    <submittedName>
        <fullName evidence="4">Alpha-glucosidase</fullName>
    </submittedName>
</protein>
<comment type="similarity">
    <text evidence="1">Belongs to the glycosyl hydrolase 13 family.</text>
</comment>
<evidence type="ECO:0000256" key="1">
    <source>
        <dbReference type="ARBA" id="ARBA00008061"/>
    </source>
</evidence>
<dbReference type="Gene3D" id="3.90.400.10">
    <property type="entry name" value="Oligo-1,6-glucosidase, Domain 2"/>
    <property type="match status" value="1"/>
</dbReference>
<dbReference type="Pfam" id="PF00128">
    <property type="entry name" value="Alpha-amylase"/>
    <property type="match status" value="1"/>
</dbReference>
<dbReference type="EMBL" id="BSDD01000001">
    <property type="protein sequence ID" value="GLH68666.1"/>
    <property type="molecule type" value="Genomic_DNA"/>
</dbReference>
<feature type="domain" description="Glycosyl hydrolase family 13 catalytic" evidence="3">
    <location>
        <begin position="36"/>
        <end position="426"/>
    </location>
</feature>
<keyword evidence="5" id="KW-1185">Reference proteome</keyword>
<evidence type="ECO:0000313" key="5">
    <source>
        <dbReference type="Proteomes" id="UP001165089"/>
    </source>
</evidence>
<dbReference type="Proteomes" id="UP001165089">
    <property type="component" value="Unassembled WGS sequence"/>
</dbReference>
<dbReference type="SMART" id="SM00642">
    <property type="entry name" value="Aamy"/>
    <property type="match status" value="1"/>
</dbReference>
<name>A0ABQ5Q2W8_9BACT</name>
<feature type="compositionally biased region" description="Polar residues" evidence="2">
    <location>
        <begin position="1"/>
        <end position="10"/>
    </location>
</feature>
<dbReference type="PANTHER" id="PTHR10357:SF179">
    <property type="entry name" value="NEUTRAL AND BASIC AMINO ACID TRANSPORT PROTEIN RBAT"/>
    <property type="match status" value="1"/>
</dbReference>
<dbReference type="PANTHER" id="PTHR10357">
    <property type="entry name" value="ALPHA-AMYLASE FAMILY MEMBER"/>
    <property type="match status" value="1"/>
</dbReference>
<evidence type="ECO:0000313" key="4">
    <source>
        <dbReference type="EMBL" id="GLH68666.1"/>
    </source>
</evidence>
<dbReference type="InterPro" id="IPR017853">
    <property type="entry name" value="GH"/>
</dbReference>
<sequence length="561" mass="63393">MPTSPTTRGTQAPDARRPSGAPAGSAEWWRGASIYQIYPRSFQDTNGDGVGDLPGITAHLSYVADLGVDAIWISPFFTSPMRDFGYDVSNYRDVDPTFGTLADFDRLVAEAHRLGLKVLIDQVLSHSSDQHPWFRESRASRTGAKADWYVWAEARPDGTPPNNWLSVFGGPAWTWEPRRRQYYLHNFLESQPDLNFHHEPVQAQLLQEVRFWMERGVDGFRFDACNFHFHDPKLRNNPPARPGKVELTSVREGNPYGRQVHRYDKSRPENLAFLKRLRKLMNEYGVASVGEIGDEGALATMAEYTADGDKLHMAYGFSLFTEEFTARRIRSVVQEFERGISRGGGWGCWSLSNHDCTRVVTRWGQGVDDPAFPKLLVAMLGSLRGSFCIYQGEELGLPEAEVPFDRLIDPYGIAFWPDFKGRDGCRTPMPWTSAVPRGGFSEVEPWLPMFQDHLRRSVAAQTADPHSVLHFYRRFLAWRKGSAALRRGSIHFYRAGEPILALLRQEADEKILAVFNLGARPVQHTLPVPARPLEGHGLEACRLEGRILHLPPWGGFFGRVG</sequence>
<feature type="region of interest" description="Disordered" evidence="2">
    <location>
        <begin position="1"/>
        <end position="25"/>
    </location>
</feature>
<dbReference type="InterPro" id="IPR006047">
    <property type="entry name" value="GH13_cat_dom"/>
</dbReference>
<dbReference type="RefSeq" id="WP_285722225.1">
    <property type="nucleotide sequence ID" value="NZ_BSDD01000001.1"/>
</dbReference>
<organism evidence="4 5">
    <name type="scientific">Geothrix rubra</name>
    <dbReference type="NCBI Taxonomy" id="2927977"/>
    <lineage>
        <taxon>Bacteria</taxon>
        <taxon>Pseudomonadati</taxon>
        <taxon>Acidobacteriota</taxon>
        <taxon>Holophagae</taxon>
        <taxon>Holophagales</taxon>
        <taxon>Holophagaceae</taxon>
        <taxon>Geothrix</taxon>
    </lineage>
</organism>
<evidence type="ECO:0000256" key="2">
    <source>
        <dbReference type="SAM" id="MobiDB-lite"/>
    </source>
</evidence>
<evidence type="ECO:0000259" key="3">
    <source>
        <dbReference type="SMART" id="SM00642"/>
    </source>
</evidence>
<dbReference type="CDD" id="cd11330">
    <property type="entry name" value="AmyAc_OligoGlu"/>
    <property type="match status" value="1"/>
</dbReference>
<gene>
    <name evidence="4" type="primary">aglA</name>
    <name evidence="4" type="ORF">GETHPA_01990</name>
</gene>
<dbReference type="InterPro" id="IPR045857">
    <property type="entry name" value="O16G_dom_2"/>
</dbReference>
<dbReference type="Gene3D" id="3.20.20.80">
    <property type="entry name" value="Glycosidases"/>
    <property type="match status" value="1"/>
</dbReference>